<keyword evidence="1" id="KW-1133">Transmembrane helix</keyword>
<gene>
    <name evidence="2" type="ORF">JR342_01120</name>
</gene>
<dbReference type="Proteomes" id="UP000664801">
    <property type="component" value="Unassembled WGS sequence"/>
</dbReference>
<organism evidence="2 3">
    <name type="scientific">Streptococcus vaginalis</name>
    <dbReference type="NCBI Taxonomy" id="2748301"/>
    <lineage>
        <taxon>Bacteria</taxon>
        <taxon>Bacillati</taxon>
        <taxon>Bacillota</taxon>
        <taxon>Bacilli</taxon>
        <taxon>Lactobacillales</taxon>
        <taxon>Streptococcaceae</taxon>
        <taxon>Streptococcus</taxon>
    </lineage>
</organism>
<evidence type="ECO:0000256" key="1">
    <source>
        <dbReference type="SAM" id="Phobius"/>
    </source>
</evidence>
<name>A0ABS3GBV0_9STRE</name>
<accession>A0ABS3GBV0</accession>
<evidence type="ECO:0008006" key="4">
    <source>
        <dbReference type="Google" id="ProtNLM"/>
    </source>
</evidence>
<comment type="caution">
    <text evidence="2">The sequence shown here is derived from an EMBL/GenBank/DDBJ whole genome shotgun (WGS) entry which is preliminary data.</text>
</comment>
<evidence type="ECO:0000313" key="2">
    <source>
        <dbReference type="EMBL" id="MBO0363760.1"/>
    </source>
</evidence>
<evidence type="ECO:0000313" key="3">
    <source>
        <dbReference type="Proteomes" id="UP000664801"/>
    </source>
</evidence>
<reference evidence="3" key="2">
    <citation type="submission" date="2023-07" db="EMBL/GenBank/DDBJ databases">
        <title>Streptococcus vaginalis sp. nov., a novel bacterial species isolated from vaginal swabs of a pregnant woman with diabetes.</title>
        <authorList>
            <person name="Chen Y.-S."/>
        </authorList>
    </citation>
    <scope>NUCLEOTIDE SEQUENCE [LARGE SCALE GENOMIC DNA]</scope>
    <source>
        <strain evidence="3">P1L01</strain>
    </source>
</reference>
<keyword evidence="1" id="KW-0472">Membrane</keyword>
<proteinExistence type="predicted"/>
<keyword evidence="3" id="KW-1185">Reference proteome</keyword>
<sequence>MNELDLTPEQTIILIFFLSWLLWKLWHFESSFKLDFEIKTKREEKDIDKLNPHYGTYIQLAGKRYN</sequence>
<protein>
    <recommendedName>
        <fullName evidence="4">Phage protein</fullName>
    </recommendedName>
</protein>
<reference evidence="2 3" key="1">
    <citation type="submission" date="2021-02" db="EMBL/GenBank/DDBJ databases">
        <authorList>
            <person name="Lee Y.-S."/>
        </authorList>
    </citation>
    <scope>NUCLEOTIDE SEQUENCE [LARGE SCALE GENOMIC DNA]</scope>
    <source>
        <strain evidence="2 3">P1L01</strain>
    </source>
</reference>
<dbReference type="EMBL" id="JAFINR010000001">
    <property type="protein sequence ID" value="MBO0363760.1"/>
    <property type="molecule type" value="Genomic_DNA"/>
</dbReference>
<feature type="transmembrane region" description="Helical" evidence="1">
    <location>
        <begin position="6"/>
        <end position="23"/>
    </location>
</feature>
<dbReference type="RefSeq" id="WP_003025513.1">
    <property type="nucleotide sequence ID" value="NZ_JAFINR010000001.1"/>
</dbReference>
<keyword evidence="1" id="KW-0812">Transmembrane</keyword>